<name>A0A1Z5TUV5_HORWE</name>
<keyword evidence="7 15" id="KW-0479">Metal-binding</keyword>
<comment type="caution">
    <text evidence="17">The sequence shown here is derived from an EMBL/GenBank/DDBJ whole genome shotgun (WGS) entry which is preliminary data.</text>
</comment>
<dbReference type="GO" id="GO:0005759">
    <property type="term" value="C:mitochondrial matrix"/>
    <property type="evidence" value="ECO:0007669"/>
    <property type="project" value="UniProtKB-SubCell"/>
</dbReference>
<dbReference type="Proteomes" id="UP000194280">
    <property type="component" value="Unassembled WGS sequence"/>
</dbReference>
<protein>
    <recommendedName>
        <fullName evidence="5">Mitochondrial intermediate peptidase</fullName>
        <ecNumber evidence="4">3.4.24.59</ecNumber>
    </recommendedName>
    <alternativeName>
        <fullName evidence="14">Octapeptidyl aminopeptidase</fullName>
    </alternativeName>
</protein>
<feature type="domain" description="Peptidase M3A/M3B catalytic" evidence="16">
    <location>
        <begin position="297"/>
        <end position="793"/>
    </location>
</feature>
<comment type="subcellular location">
    <subcellularLocation>
        <location evidence="2">Mitochondrion matrix</location>
    </subcellularLocation>
</comment>
<keyword evidence="12" id="KW-0496">Mitochondrion</keyword>
<proteinExistence type="inferred from homology"/>
<dbReference type="EMBL" id="MUNK01000001">
    <property type="protein sequence ID" value="OTA39804.1"/>
    <property type="molecule type" value="Genomic_DNA"/>
</dbReference>
<evidence type="ECO:0000256" key="2">
    <source>
        <dbReference type="ARBA" id="ARBA00004305"/>
    </source>
</evidence>
<evidence type="ECO:0000259" key="16">
    <source>
        <dbReference type="Pfam" id="PF01432"/>
    </source>
</evidence>
<dbReference type="Gene3D" id="1.10.1370.10">
    <property type="entry name" value="Neurolysin, domain 3"/>
    <property type="match status" value="1"/>
</dbReference>
<accession>A0A1Z5TUV5</accession>
<evidence type="ECO:0000256" key="12">
    <source>
        <dbReference type="ARBA" id="ARBA00023128"/>
    </source>
</evidence>
<organism evidence="17 18">
    <name type="scientific">Hortaea werneckii EXF-2000</name>
    <dbReference type="NCBI Taxonomy" id="1157616"/>
    <lineage>
        <taxon>Eukaryota</taxon>
        <taxon>Fungi</taxon>
        <taxon>Dikarya</taxon>
        <taxon>Ascomycota</taxon>
        <taxon>Pezizomycotina</taxon>
        <taxon>Dothideomycetes</taxon>
        <taxon>Dothideomycetidae</taxon>
        <taxon>Mycosphaerellales</taxon>
        <taxon>Teratosphaeriaceae</taxon>
        <taxon>Hortaea</taxon>
    </lineage>
</organism>
<dbReference type="FunCoup" id="A0A1Z5TUV5">
    <property type="interactions" value="1163"/>
</dbReference>
<evidence type="ECO:0000256" key="4">
    <source>
        <dbReference type="ARBA" id="ARBA00012441"/>
    </source>
</evidence>
<keyword evidence="11 15" id="KW-0482">Metalloprotease</keyword>
<evidence type="ECO:0000256" key="6">
    <source>
        <dbReference type="ARBA" id="ARBA00022670"/>
    </source>
</evidence>
<dbReference type="GO" id="GO:0006627">
    <property type="term" value="P:protein processing involved in protein targeting to mitochondrion"/>
    <property type="evidence" value="ECO:0007669"/>
    <property type="project" value="TreeGrafter"/>
</dbReference>
<keyword evidence="6 15" id="KW-0645">Protease</keyword>
<evidence type="ECO:0000256" key="1">
    <source>
        <dbReference type="ARBA" id="ARBA00000436"/>
    </source>
</evidence>
<dbReference type="GO" id="GO:0046872">
    <property type="term" value="F:metal ion binding"/>
    <property type="evidence" value="ECO:0007669"/>
    <property type="project" value="UniProtKB-UniRule"/>
</dbReference>
<dbReference type="PANTHER" id="PTHR11804:SF79">
    <property type="entry name" value="MITOCHONDRIAL INTERMEDIATE PEPTIDASE"/>
    <property type="match status" value="1"/>
</dbReference>
<reference evidence="17 18" key="1">
    <citation type="submission" date="2017-01" db="EMBL/GenBank/DDBJ databases">
        <title>The recent genome duplication of the halophilic yeast Hortaea werneckii: insights from long-read sequencing.</title>
        <authorList>
            <person name="Sinha S."/>
            <person name="Flibotte S."/>
            <person name="Neira M."/>
            <person name="Lenassi M."/>
            <person name="Gostincar C."/>
            <person name="Stajich J.E."/>
            <person name="Nislow C.E."/>
        </authorList>
    </citation>
    <scope>NUCLEOTIDE SEQUENCE [LARGE SCALE GENOMIC DNA]</scope>
    <source>
        <strain evidence="17 18">EXF-2000</strain>
    </source>
</reference>
<evidence type="ECO:0000313" key="17">
    <source>
        <dbReference type="EMBL" id="OTA39804.1"/>
    </source>
</evidence>
<dbReference type="GO" id="GO:0004222">
    <property type="term" value="F:metalloendopeptidase activity"/>
    <property type="evidence" value="ECO:0007669"/>
    <property type="project" value="UniProtKB-EC"/>
</dbReference>
<evidence type="ECO:0000256" key="7">
    <source>
        <dbReference type="ARBA" id="ARBA00022723"/>
    </source>
</evidence>
<dbReference type="CDD" id="cd06457">
    <property type="entry name" value="M3A_MIP"/>
    <property type="match status" value="1"/>
</dbReference>
<comment type="function">
    <text evidence="13">Cleaves proteins, imported into the mitochondrion, to their mature size. While most mitochondrial precursor proteins are processed to the mature form in one step by mitochondrial processing peptidase (MPP), the sequential cleavage by MIP of an octapeptide after initial processing by MPP is a required step for a subgroup of nuclear-encoded precursor proteins destined for the matrix or the inner membrane.</text>
</comment>
<comment type="cofactor">
    <cofactor evidence="15">
        <name>Zn(2+)</name>
        <dbReference type="ChEBI" id="CHEBI:29105"/>
    </cofactor>
    <text evidence="15">Binds 1 zinc ion.</text>
</comment>
<sequence>MLKPTSKRPWTCPSCLRQQGRSTRRCLVTSSTNRGATAAAASSAFDPPASKVAPGLQHDDRTLRQIFDSASVWKDFSSKTRHHYGGKNAGLFQNKYLTRPEGFQDFAGVTLQKCKRIVANVLAYETTDDLKRVAKDLDRLSDLLCRVIDLSDFVRAVHPDRKVQMAATQAYAMMFEYMNVLNTTTGLNDQLKKASNIPEVWASWSEMEREVALILMKDFAKSAIDLSEEDRAAFVDMNNEVAEVGNEFVENMAAEKPQLSLESSRLKGMDPMVVRQLTRWGTVSLPAVGMAPQLALRTVEDTETRREIYMANRTSSQENLHRLETLLKRRAELAKLSGYESFAHMTLTDKMAQTPEAVTSFLDALAKDNAPQAQTELAELLEIKKADARAASNYPVELNAWDRDYYTAQLMSSLRSKTRKSDFLSAYFSLGTVMQGLSRLFHRLYGIRLVPREAMPGETWNSDVRKLDVVDDHEGHIAVIYCDLFERAGKSPNPAHFTLRCSRKIEEEEIAEAAQISSQSGSPFTTAQEAANDGLSTNFNPRDGNALYQLPTIALICDFALPPPTSAGGRPTLLTFREVTTLFHEMGHALHSICGRTPLQNVSGTRCATDFAELPSVLMENFASAPEVLALWARHWETDQPLDAGRVAERVDVERRMQGSEIESQVLLGMLDQRYHSSLPLHWPVQGGEGHSDLVPGDASSAVYQDVWKAYSAVPEPAGTSWQGFFGHLFGYGATYYSYLFDRAIAGKIWRDVFQRFPHGAVDPEAGRVFREEVLRHGGGRDGWSCVAGALGERGAQGLAEGGEGRWRRWGDGEYITRIGDLPWMGVVS</sequence>
<evidence type="ECO:0000256" key="10">
    <source>
        <dbReference type="ARBA" id="ARBA00022946"/>
    </source>
</evidence>
<evidence type="ECO:0000256" key="8">
    <source>
        <dbReference type="ARBA" id="ARBA00022801"/>
    </source>
</evidence>
<evidence type="ECO:0000313" key="18">
    <source>
        <dbReference type="Proteomes" id="UP000194280"/>
    </source>
</evidence>
<dbReference type="InterPro" id="IPR024077">
    <property type="entry name" value="Neurolysin/TOP_dom2"/>
</dbReference>
<keyword evidence="10" id="KW-0809">Transit peptide</keyword>
<dbReference type="Pfam" id="PF01432">
    <property type="entry name" value="Peptidase_M3"/>
    <property type="match status" value="1"/>
</dbReference>
<keyword evidence="8 15" id="KW-0378">Hydrolase</keyword>
<dbReference type="InterPro" id="IPR045090">
    <property type="entry name" value="Pept_M3A_M3B"/>
</dbReference>
<evidence type="ECO:0000256" key="9">
    <source>
        <dbReference type="ARBA" id="ARBA00022833"/>
    </source>
</evidence>
<dbReference type="SUPFAM" id="SSF55486">
    <property type="entry name" value="Metalloproteases ('zincins'), catalytic domain"/>
    <property type="match status" value="1"/>
</dbReference>
<dbReference type="VEuPathDB" id="FungiDB:BTJ68_00148"/>
<evidence type="ECO:0000256" key="11">
    <source>
        <dbReference type="ARBA" id="ARBA00023049"/>
    </source>
</evidence>
<dbReference type="OrthoDB" id="17530at2759"/>
<dbReference type="PANTHER" id="PTHR11804">
    <property type="entry name" value="PROTEASE M3 THIMET OLIGOPEPTIDASE-RELATED"/>
    <property type="match status" value="1"/>
</dbReference>
<keyword evidence="18" id="KW-1185">Reference proteome</keyword>
<evidence type="ECO:0000256" key="5">
    <source>
        <dbReference type="ARBA" id="ARBA00018046"/>
    </source>
</evidence>
<dbReference type="EC" id="3.4.24.59" evidence="4"/>
<evidence type="ECO:0000256" key="3">
    <source>
        <dbReference type="ARBA" id="ARBA00006040"/>
    </source>
</evidence>
<dbReference type="GO" id="GO:0006518">
    <property type="term" value="P:peptide metabolic process"/>
    <property type="evidence" value="ECO:0007669"/>
    <property type="project" value="TreeGrafter"/>
</dbReference>
<dbReference type="InterPro" id="IPR001567">
    <property type="entry name" value="Pept_M3A_M3B_dom"/>
</dbReference>
<evidence type="ECO:0000256" key="13">
    <source>
        <dbReference type="ARBA" id="ARBA00025208"/>
    </source>
</evidence>
<evidence type="ECO:0000256" key="14">
    <source>
        <dbReference type="ARBA" id="ARBA00032470"/>
    </source>
</evidence>
<dbReference type="STRING" id="1157616.A0A1Z5TUV5"/>
<dbReference type="AlphaFoldDB" id="A0A1Z5TUV5"/>
<keyword evidence="9 15" id="KW-0862">Zinc</keyword>
<dbReference type="Gene3D" id="3.40.390.10">
    <property type="entry name" value="Collagenase (Catalytic Domain)"/>
    <property type="match status" value="1"/>
</dbReference>
<gene>
    <name evidence="17" type="ORF">BTJ68_00148</name>
</gene>
<evidence type="ECO:0000256" key="15">
    <source>
        <dbReference type="RuleBase" id="RU003435"/>
    </source>
</evidence>
<dbReference type="InParanoid" id="A0A1Z5TUV5"/>
<comment type="similarity">
    <text evidence="3 15">Belongs to the peptidase M3 family.</text>
</comment>
<dbReference type="InterPro" id="IPR033851">
    <property type="entry name" value="M3A_MIP"/>
</dbReference>
<comment type="catalytic activity">
    <reaction evidence="1">
        <text>Release of an N-terminal octapeptide as second stage of processing of some proteins imported into the mitochondrion.</text>
        <dbReference type="EC" id="3.4.24.59"/>
    </reaction>
</comment>
<dbReference type="InterPro" id="IPR024079">
    <property type="entry name" value="MetalloPept_cat_dom_sf"/>
</dbReference>